<keyword evidence="7 8" id="KW-0067">ATP-binding</keyword>
<evidence type="ECO:0000313" key="11">
    <source>
        <dbReference type="Proteomes" id="UP000445696"/>
    </source>
</evidence>
<dbReference type="InterPro" id="IPR036393">
    <property type="entry name" value="AceGlu_kinase-like_sf"/>
</dbReference>
<feature type="binding site" evidence="8">
    <location>
        <position position="157"/>
    </location>
    <ligand>
        <name>substrate</name>
    </ligand>
</feature>
<evidence type="ECO:0000256" key="8">
    <source>
        <dbReference type="HAMAP-Rule" id="MF_00456"/>
    </source>
</evidence>
<dbReference type="InterPro" id="IPR002478">
    <property type="entry name" value="PUA"/>
</dbReference>
<dbReference type="PANTHER" id="PTHR43654:SF1">
    <property type="entry name" value="ISOPENTENYL PHOSPHATE KINASE"/>
    <property type="match status" value="1"/>
</dbReference>
<comment type="caution">
    <text evidence="10">The sequence shown here is derived from an EMBL/GenBank/DDBJ whole genome shotgun (WGS) entry which is preliminary data.</text>
</comment>
<dbReference type="GO" id="GO:0003723">
    <property type="term" value="F:RNA binding"/>
    <property type="evidence" value="ECO:0007669"/>
    <property type="project" value="InterPro"/>
</dbReference>
<dbReference type="InterPro" id="IPR001057">
    <property type="entry name" value="Glu/AcGlu_kinase"/>
</dbReference>
<keyword evidence="3 8" id="KW-0641">Proline biosynthesis</keyword>
<dbReference type="Gene3D" id="3.40.1160.10">
    <property type="entry name" value="Acetylglutamate kinase-like"/>
    <property type="match status" value="1"/>
</dbReference>
<comment type="pathway">
    <text evidence="8">Amino-acid biosynthesis; L-proline biosynthesis; L-glutamate 5-semialdehyde from L-glutamate: step 1/2.</text>
</comment>
<gene>
    <name evidence="8" type="primary">proB</name>
    <name evidence="10" type="ORF">GQF03_15175</name>
</gene>
<dbReference type="NCBIfam" id="TIGR01027">
    <property type="entry name" value="proB"/>
    <property type="match status" value="1"/>
</dbReference>
<dbReference type="InterPro" id="IPR001048">
    <property type="entry name" value="Asp/Glu/Uridylate_kinase"/>
</dbReference>
<dbReference type="GO" id="GO:0005829">
    <property type="term" value="C:cytosol"/>
    <property type="evidence" value="ECO:0007669"/>
    <property type="project" value="TreeGrafter"/>
</dbReference>
<dbReference type="SUPFAM" id="SSF88697">
    <property type="entry name" value="PUA domain-like"/>
    <property type="match status" value="1"/>
</dbReference>
<feature type="binding site" evidence="8">
    <location>
        <position position="145"/>
    </location>
    <ligand>
        <name>substrate</name>
    </ligand>
</feature>
<comment type="caution">
    <text evidence="8">Lacks conserved residue(s) required for the propagation of feature annotation.</text>
</comment>
<evidence type="ECO:0000259" key="9">
    <source>
        <dbReference type="SMART" id="SM00359"/>
    </source>
</evidence>
<protein>
    <recommendedName>
        <fullName evidence="8">Glutamate 5-kinase</fullName>
        <ecNumber evidence="8">2.7.2.11</ecNumber>
    </recommendedName>
    <alternativeName>
        <fullName evidence="8">Gamma-glutamyl kinase</fullName>
        <shortName evidence="8">GK</shortName>
    </alternativeName>
</protein>
<dbReference type="InterPro" id="IPR005715">
    <property type="entry name" value="Glu_5kinase/COase_Synthase"/>
</dbReference>
<evidence type="ECO:0000256" key="1">
    <source>
        <dbReference type="ARBA" id="ARBA00022490"/>
    </source>
</evidence>
<keyword evidence="5 8" id="KW-0547">Nucleotide-binding</keyword>
<comment type="subcellular location">
    <subcellularLocation>
        <location evidence="8">Cytoplasm</location>
    </subcellularLocation>
</comment>
<dbReference type="GO" id="GO:0055129">
    <property type="term" value="P:L-proline biosynthetic process"/>
    <property type="evidence" value="ECO:0007669"/>
    <property type="project" value="UniProtKB-UniRule"/>
</dbReference>
<keyword evidence="4 8" id="KW-0808">Transferase</keyword>
<evidence type="ECO:0000256" key="3">
    <source>
        <dbReference type="ARBA" id="ARBA00022650"/>
    </source>
</evidence>
<dbReference type="SMART" id="SM00359">
    <property type="entry name" value="PUA"/>
    <property type="match status" value="1"/>
</dbReference>
<dbReference type="Gene3D" id="2.30.130.10">
    <property type="entry name" value="PUA domain"/>
    <property type="match status" value="1"/>
</dbReference>
<dbReference type="PIRSF" id="PIRSF000729">
    <property type="entry name" value="GK"/>
    <property type="match status" value="1"/>
</dbReference>
<dbReference type="Pfam" id="PF00696">
    <property type="entry name" value="AA_kinase"/>
    <property type="match status" value="1"/>
</dbReference>
<accession>A0A845MKE6</accession>
<dbReference type="InterPro" id="IPR041739">
    <property type="entry name" value="G5K_ProB"/>
</dbReference>
<dbReference type="CDD" id="cd04242">
    <property type="entry name" value="AAK_G5K_ProB"/>
    <property type="match status" value="1"/>
</dbReference>
<keyword evidence="2 8" id="KW-0028">Amino-acid biosynthesis</keyword>
<comment type="similarity">
    <text evidence="8">Belongs to the glutamate 5-kinase family.</text>
</comment>
<dbReference type="PROSITE" id="PS00902">
    <property type="entry name" value="GLUTAMATE_5_KINASE"/>
    <property type="match status" value="1"/>
</dbReference>
<keyword evidence="11" id="KW-1185">Reference proteome</keyword>
<evidence type="ECO:0000256" key="2">
    <source>
        <dbReference type="ARBA" id="ARBA00022605"/>
    </source>
</evidence>
<dbReference type="PANTHER" id="PTHR43654">
    <property type="entry name" value="GLUTAMATE 5-KINASE"/>
    <property type="match status" value="1"/>
</dbReference>
<dbReference type="InterPro" id="IPR019797">
    <property type="entry name" value="Glutamate_5-kinase_CS"/>
</dbReference>
<feature type="binding site" evidence="8">
    <location>
        <position position="58"/>
    </location>
    <ligand>
        <name>substrate</name>
    </ligand>
</feature>
<dbReference type="Proteomes" id="UP000445696">
    <property type="component" value="Unassembled WGS sequence"/>
</dbReference>
<feature type="binding site" evidence="8">
    <location>
        <begin position="177"/>
        <end position="178"/>
    </location>
    <ligand>
        <name>ATP</name>
        <dbReference type="ChEBI" id="CHEBI:30616"/>
    </ligand>
</feature>
<dbReference type="InterPro" id="IPR036974">
    <property type="entry name" value="PUA_sf"/>
</dbReference>
<dbReference type="InterPro" id="IPR011529">
    <property type="entry name" value="Glu_5kinase"/>
</dbReference>
<evidence type="ECO:0000256" key="5">
    <source>
        <dbReference type="ARBA" id="ARBA00022741"/>
    </source>
</evidence>
<dbReference type="GO" id="GO:0004349">
    <property type="term" value="F:glutamate 5-kinase activity"/>
    <property type="evidence" value="ECO:0007669"/>
    <property type="project" value="UniProtKB-UniRule"/>
</dbReference>
<dbReference type="InterPro" id="IPR015947">
    <property type="entry name" value="PUA-like_sf"/>
</dbReference>
<dbReference type="UniPathway" id="UPA00098">
    <property type="reaction ID" value="UER00359"/>
</dbReference>
<dbReference type="FunFam" id="2.30.130.10:FF:000007">
    <property type="entry name" value="Glutamate 5-kinase"/>
    <property type="match status" value="1"/>
</dbReference>
<evidence type="ECO:0000256" key="4">
    <source>
        <dbReference type="ARBA" id="ARBA00022679"/>
    </source>
</evidence>
<comment type="catalytic activity">
    <reaction evidence="8">
        <text>L-glutamate + ATP = L-glutamyl 5-phosphate + ADP</text>
        <dbReference type="Rhea" id="RHEA:14877"/>
        <dbReference type="ChEBI" id="CHEBI:29985"/>
        <dbReference type="ChEBI" id="CHEBI:30616"/>
        <dbReference type="ChEBI" id="CHEBI:58274"/>
        <dbReference type="ChEBI" id="CHEBI:456216"/>
        <dbReference type="EC" id="2.7.2.11"/>
    </reaction>
</comment>
<dbReference type="FunFam" id="3.40.1160.10:FF:000018">
    <property type="entry name" value="Glutamate 5-kinase"/>
    <property type="match status" value="1"/>
</dbReference>
<dbReference type="EC" id="2.7.2.11" evidence="8"/>
<dbReference type="Pfam" id="PF01472">
    <property type="entry name" value="PUA"/>
    <property type="match status" value="1"/>
</dbReference>
<name>A0A845MKE6_9PROT</name>
<evidence type="ECO:0000256" key="7">
    <source>
        <dbReference type="ARBA" id="ARBA00022840"/>
    </source>
</evidence>
<dbReference type="OrthoDB" id="9804434at2"/>
<dbReference type="PRINTS" id="PR00474">
    <property type="entry name" value="GLU5KINASE"/>
</dbReference>
<dbReference type="SUPFAM" id="SSF53633">
    <property type="entry name" value="Carbamate kinase-like"/>
    <property type="match status" value="1"/>
</dbReference>
<comment type="function">
    <text evidence="8">Catalyzes the transfer of a phosphate group to glutamate to form L-glutamate 5-phosphate.</text>
</comment>
<dbReference type="CDD" id="cd21157">
    <property type="entry name" value="PUA_G5K"/>
    <property type="match status" value="1"/>
</dbReference>
<dbReference type="HAMAP" id="MF_00456">
    <property type="entry name" value="ProB"/>
    <property type="match status" value="1"/>
</dbReference>
<keyword evidence="6 8" id="KW-0418">Kinase</keyword>
<sequence>MAPLINRFTRAKRVVVKIGSSLLVDSATGKLRRDWLIALGQDIAAMRRRGQEVLVVSSGSIAMGRHALGLKNGPLRLEESQAAAAAGQIQLAHAYQEILALEKIQVAQILLTPGDTEERRRYLNARSTITTLLALGALPVVNENDTVATSEIRYGDNDRLAARVAQMISADCLVLLSDVDGLYTADPKASEGATLIREVKDLGSDILAMASKTKTDVGRGGMETKLKAAQIAMAAGCNMFISSGTVLHPLMALEEGANATCFIARETPRKARKKWIAASLSSRGRLIIDKGAEKALKSGKSLLPAGVTKVEGPFERGDLVTVVNTDGVELGRGLTAYSSEDAECIIGHKSGEIAEILGYSGRDEMIHRDELALN</sequence>
<dbReference type="EMBL" id="WTVA01000015">
    <property type="protein sequence ID" value="MZR23677.1"/>
    <property type="molecule type" value="Genomic_DNA"/>
</dbReference>
<dbReference type="GO" id="GO:0005524">
    <property type="term" value="F:ATP binding"/>
    <property type="evidence" value="ECO:0007669"/>
    <property type="project" value="UniProtKB-KW"/>
</dbReference>
<evidence type="ECO:0000313" key="10">
    <source>
        <dbReference type="EMBL" id="MZR23677.1"/>
    </source>
</evidence>
<reference evidence="10 11" key="1">
    <citation type="journal article" date="2014" name="Int. J. Syst. Evol. Microbiol.">
        <title>Sneathiella chungangensis sp. nov., isolated from a marine sand, and emended description of the genus Sneathiella.</title>
        <authorList>
            <person name="Siamphan C."/>
            <person name="Kim H."/>
            <person name="Lee J.S."/>
            <person name="Kim W."/>
        </authorList>
    </citation>
    <scope>NUCLEOTIDE SEQUENCE [LARGE SCALE GENOMIC DNA]</scope>
    <source>
        <strain evidence="10 11">KCTC 32476</strain>
    </source>
</reference>
<feature type="binding site" evidence="8">
    <location>
        <position position="17"/>
    </location>
    <ligand>
        <name>ATP</name>
        <dbReference type="ChEBI" id="CHEBI:30616"/>
    </ligand>
</feature>
<keyword evidence="1 8" id="KW-0963">Cytoplasm</keyword>
<dbReference type="RefSeq" id="WP_161340121.1">
    <property type="nucleotide sequence ID" value="NZ_JBHSDG010000003.1"/>
</dbReference>
<organism evidence="10 11">
    <name type="scientific">Sneathiella chungangensis</name>
    <dbReference type="NCBI Taxonomy" id="1418234"/>
    <lineage>
        <taxon>Bacteria</taxon>
        <taxon>Pseudomonadati</taxon>
        <taxon>Pseudomonadota</taxon>
        <taxon>Alphaproteobacteria</taxon>
        <taxon>Sneathiellales</taxon>
        <taxon>Sneathiellaceae</taxon>
        <taxon>Sneathiella</taxon>
    </lineage>
</organism>
<evidence type="ECO:0000256" key="6">
    <source>
        <dbReference type="ARBA" id="ARBA00022777"/>
    </source>
</evidence>
<dbReference type="PROSITE" id="PS50890">
    <property type="entry name" value="PUA"/>
    <property type="match status" value="1"/>
</dbReference>
<feature type="domain" description="PUA" evidence="9">
    <location>
        <begin position="284"/>
        <end position="366"/>
    </location>
</feature>
<proteinExistence type="inferred from homology"/>
<dbReference type="AlphaFoldDB" id="A0A845MKE6"/>